<dbReference type="GO" id="GO:0016747">
    <property type="term" value="F:acyltransferase activity, transferring groups other than amino-acyl groups"/>
    <property type="evidence" value="ECO:0007669"/>
    <property type="project" value="InterPro"/>
</dbReference>
<dbReference type="GO" id="GO:0005840">
    <property type="term" value="C:ribosome"/>
    <property type="evidence" value="ECO:0007669"/>
    <property type="project" value="UniProtKB-KW"/>
</dbReference>
<name>A0A1W2BET9_9FIRM</name>
<dbReference type="STRING" id="112901.SAMN04488500_107131"/>
<proteinExistence type="predicted"/>
<sequence>MTAVDIVVRKALPKDIDAMCGLLKLLFAIETDFAYDGGKQRCGLELMLQQENAGCVLVAELNQTIIGMCSAQLLVSTAEGGLKAVIEDVVIMESYRGQRIGRRLLTTMAEWAVSQGAKRLDLLADQRNQAALSFYRKLGWCQTELVCLQKKL</sequence>
<dbReference type="SUPFAM" id="SSF55729">
    <property type="entry name" value="Acyl-CoA N-acyltransferases (Nat)"/>
    <property type="match status" value="1"/>
</dbReference>
<evidence type="ECO:0000256" key="1">
    <source>
        <dbReference type="ARBA" id="ARBA00022679"/>
    </source>
</evidence>
<dbReference type="AlphaFoldDB" id="A0A1W2BET9"/>
<gene>
    <name evidence="4" type="ORF">SAMN04488500_107131</name>
</gene>
<dbReference type="CDD" id="cd04301">
    <property type="entry name" value="NAT_SF"/>
    <property type="match status" value="1"/>
</dbReference>
<dbReference type="RefSeq" id="WP_084575637.1">
    <property type="nucleotide sequence ID" value="NZ_CP155572.1"/>
</dbReference>
<accession>A0A1W2BET9</accession>
<dbReference type="PANTHER" id="PTHR43877:SF2">
    <property type="entry name" value="AMINOALKYLPHOSPHONATE N-ACETYLTRANSFERASE-RELATED"/>
    <property type="match status" value="1"/>
</dbReference>
<dbReference type="EMBL" id="FWXI01000007">
    <property type="protein sequence ID" value="SMC71351.1"/>
    <property type="molecule type" value="Genomic_DNA"/>
</dbReference>
<dbReference type="InterPro" id="IPR050832">
    <property type="entry name" value="Bact_Acetyltransf"/>
</dbReference>
<dbReference type="Gene3D" id="3.40.630.30">
    <property type="match status" value="1"/>
</dbReference>
<dbReference type="PANTHER" id="PTHR43877">
    <property type="entry name" value="AMINOALKYLPHOSPHONATE N-ACETYLTRANSFERASE-RELATED-RELATED"/>
    <property type="match status" value="1"/>
</dbReference>
<keyword evidence="4" id="KW-0689">Ribosomal protein</keyword>
<keyword evidence="5" id="KW-1185">Reference proteome</keyword>
<dbReference type="PROSITE" id="PS51186">
    <property type="entry name" value="GNAT"/>
    <property type="match status" value="1"/>
</dbReference>
<evidence type="ECO:0000259" key="3">
    <source>
        <dbReference type="PROSITE" id="PS51186"/>
    </source>
</evidence>
<feature type="domain" description="N-acetyltransferase" evidence="3">
    <location>
        <begin position="6"/>
        <end position="152"/>
    </location>
</feature>
<evidence type="ECO:0000313" key="5">
    <source>
        <dbReference type="Proteomes" id="UP000192738"/>
    </source>
</evidence>
<evidence type="ECO:0000313" key="4">
    <source>
        <dbReference type="EMBL" id="SMC71351.1"/>
    </source>
</evidence>
<protein>
    <submittedName>
        <fullName evidence="4">Ribosomal protein S18 acetylase RimI</fullName>
    </submittedName>
</protein>
<keyword evidence="1" id="KW-0808">Transferase</keyword>
<dbReference type="Proteomes" id="UP000192738">
    <property type="component" value="Unassembled WGS sequence"/>
</dbReference>
<keyword evidence="4" id="KW-0687">Ribonucleoprotein</keyword>
<evidence type="ECO:0000256" key="2">
    <source>
        <dbReference type="ARBA" id="ARBA00023315"/>
    </source>
</evidence>
<dbReference type="InterPro" id="IPR016181">
    <property type="entry name" value="Acyl_CoA_acyltransferase"/>
</dbReference>
<dbReference type="OrthoDB" id="9797826at2"/>
<dbReference type="InterPro" id="IPR000182">
    <property type="entry name" value="GNAT_dom"/>
</dbReference>
<reference evidence="4 5" key="1">
    <citation type="submission" date="2017-04" db="EMBL/GenBank/DDBJ databases">
        <authorList>
            <person name="Afonso C.L."/>
            <person name="Miller P.J."/>
            <person name="Scott M.A."/>
            <person name="Spackman E."/>
            <person name="Goraichik I."/>
            <person name="Dimitrov K.M."/>
            <person name="Suarez D.L."/>
            <person name="Swayne D.E."/>
        </authorList>
    </citation>
    <scope>NUCLEOTIDE SEQUENCE [LARGE SCALE GENOMIC DNA]</scope>
    <source>
        <strain evidence="4 5">DSM 5090</strain>
    </source>
</reference>
<organism evidence="4 5">
    <name type="scientific">Sporomusa malonica</name>
    <dbReference type="NCBI Taxonomy" id="112901"/>
    <lineage>
        <taxon>Bacteria</taxon>
        <taxon>Bacillati</taxon>
        <taxon>Bacillota</taxon>
        <taxon>Negativicutes</taxon>
        <taxon>Selenomonadales</taxon>
        <taxon>Sporomusaceae</taxon>
        <taxon>Sporomusa</taxon>
    </lineage>
</organism>
<dbReference type="Pfam" id="PF00583">
    <property type="entry name" value="Acetyltransf_1"/>
    <property type="match status" value="1"/>
</dbReference>
<keyword evidence="2" id="KW-0012">Acyltransferase</keyword>